<feature type="region of interest" description="Disordered" evidence="13">
    <location>
        <begin position="126"/>
        <end position="167"/>
    </location>
</feature>
<evidence type="ECO:0000256" key="13">
    <source>
        <dbReference type="SAM" id="MobiDB-lite"/>
    </source>
</evidence>
<proteinExistence type="predicted"/>
<evidence type="ECO:0000259" key="14">
    <source>
        <dbReference type="Pfam" id="PF01467"/>
    </source>
</evidence>
<evidence type="ECO:0000256" key="8">
    <source>
        <dbReference type="ARBA" id="ARBA00023329"/>
    </source>
</evidence>
<dbReference type="GO" id="GO:0030424">
    <property type="term" value="C:axon"/>
    <property type="evidence" value="ECO:0007669"/>
    <property type="project" value="UniProtKB-SubCell"/>
</dbReference>
<protein>
    <recommendedName>
        <fullName evidence="10">Nicotinamide/nicotinic acid mononucleotide adenylyltransferase 2</fullName>
    </recommendedName>
    <alternativeName>
        <fullName evidence="11">Nicotinamide mononucleotide adenylyltransferase 2</fullName>
    </alternativeName>
    <alternativeName>
        <fullName evidence="12">Nicotinate-nucleotide adenylyltransferase 2</fullName>
    </alternativeName>
</protein>
<evidence type="ECO:0000313" key="15">
    <source>
        <dbReference type="Proteomes" id="UP001318040"/>
    </source>
</evidence>
<evidence type="ECO:0000256" key="3">
    <source>
        <dbReference type="ARBA" id="ARBA00004594"/>
    </source>
</evidence>
<dbReference type="GO" id="GO:0004515">
    <property type="term" value="F:nicotinate-nucleotide adenylyltransferase activity"/>
    <property type="evidence" value="ECO:0007669"/>
    <property type="project" value="TreeGrafter"/>
</dbReference>
<dbReference type="Gene3D" id="3.40.50.620">
    <property type="entry name" value="HUPs"/>
    <property type="match status" value="1"/>
</dbReference>
<dbReference type="RefSeq" id="XP_032832407.1">
    <property type="nucleotide sequence ID" value="XM_032976516.1"/>
</dbReference>
<dbReference type="InterPro" id="IPR004821">
    <property type="entry name" value="Cyt_trans-like"/>
</dbReference>
<dbReference type="GO" id="GO:0000139">
    <property type="term" value="C:Golgi membrane"/>
    <property type="evidence" value="ECO:0007669"/>
    <property type="project" value="UniProtKB-SubCell"/>
</dbReference>
<accession>A0AAJ7UA05</accession>
<keyword evidence="5" id="KW-0472">Membrane</keyword>
<dbReference type="KEGG" id="pmrn:116955438"/>
<evidence type="ECO:0000256" key="12">
    <source>
        <dbReference type="ARBA" id="ARBA00043172"/>
    </source>
</evidence>
<feature type="compositionally biased region" description="Low complexity" evidence="13">
    <location>
        <begin position="126"/>
        <end position="141"/>
    </location>
</feature>
<dbReference type="Pfam" id="PF01467">
    <property type="entry name" value="CTP_transf_like"/>
    <property type="match status" value="1"/>
</dbReference>
<evidence type="ECO:0000256" key="6">
    <source>
        <dbReference type="ARBA" id="ARBA00023273"/>
    </source>
</evidence>
<evidence type="ECO:0000256" key="9">
    <source>
        <dbReference type="ARBA" id="ARBA00037794"/>
    </source>
</evidence>
<feature type="domain" description="Cytidyltransferase-like" evidence="14">
    <location>
        <begin position="12"/>
        <end position="93"/>
    </location>
</feature>
<evidence type="ECO:0000256" key="1">
    <source>
        <dbReference type="ARBA" id="ARBA00001946"/>
    </source>
</evidence>
<dbReference type="InterPro" id="IPR014729">
    <property type="entry name" value="Rossmann-like_a/b/a_fold"/>
</dbReference>
<reference evidence="16" key="1">
    <citation type="submission" date="2025-08" db="UniProtKB">
        <authorList>
            <consortium name="RefSeq"/>
        </authorList>
    </citation>
    <scope>IDENTIFICATION</scope>
    <source>
        <tissue evidence="16">Sperm</tissue>
    </source>
</reference>
<dbReference type="AlphaFoldDB" id="A0AAJ7UA05"/>
<dbReference type="GO" id="GO:0000309">
    <property type="term" value="F:nicotinamide-nucleotide adenylyltransferase activity"/>
    <property type="evidence" value="ECO:0007669"/>
    <property type="project" value="TreeGrafter"/>
</dbReference>
<dbReference type="SUPFAM" id="SSF52374">
    <property type="entry name" value="Nucleotidylyl transferase"/>
    <property type="match status" value="1"/>
</dbReference>
<keyword evidence="6" id="KW-0966">Cell projection</keyword>
<keyword evidence="15" id="KW-1185">Reference proteome</keyword>
<dbReference type="PANTHER" id="PTHR12039">
    <property type="entry name" value="NICOTINAMIDE MONONUCLEOTIDE ADENYLYLTRANSFERASE"/>
    <property type="match status" value="1"/>
</dbReference>
<comment type="cofactor">
    <cofactor evidence="1">
        <name>Mg(2+)</name>
        <dbReference type="ChEBI" id="CHEBI:18420"/>
    </cofactor>
</comment>
<dbReference type="PANTHER" id="PTHR12039:SF18">
    <property type="entry name" value="NICOTINAMIDE_NICOTINIC ACID MONONUCLEOTIDE ADENYLYLTRANSFERASE 2"/>
    <property type="match status" value="1"/>
</dbReference>
<gene>
    <name evidence="16" type="primary">LOC116955438</name>
</gene>
<name>A0AAJ7UA05_PETMA</name>
<comment type="subcellular location">
    <subcellularLocation>
        <location evidence="2">Cell projection</location>
        <location evidence="2">Axon</location>
    </subcellularLocation>
    <subcellularLocation>
        <location evidence="3">Cytoplasmic vesicle membrane</location>
        <topology evidence="3">Lipid-anchor</topology>
    </subcellularLocation>
    <subcellularLocation>
        <location evidence="9">Golgi apparatus membrane</location>
        <topology evidence="9">Lipid-anchor</topology>
    </subcellularLocation>
</comment>
<evidence type="ECO:0000256" key="4">
    <source>
        <dbReference type="ARBA" id="ARBA00023034"/>
    </source>
</evidence>
<evidence type="ECO:0000313" key="16">
    <source>
        <dbReference type="RefSeq" id="XP_032832407.1"/>
    </source>
</evidence>
<evidence type="ECO:0000256" key="5">
    <source>
        <dbReference type="ARBA" id="ARBA00023136"/>
    </source>
</evidence>
<dbReference type="GO" id="GO:0030659">
    <property type="term" value="C:cytoplasmic vesicle membrane"/>
    <property type="evidence" value="ECO:0007669"/>
    <property type="project" value="UniProtKB-SubCell"/>
</dbReference>
<sequence>MGERMAPHIILLTYGDFNPITKGHLGMFEAARAHLHASGDCTVIGGLIAPCHDSGNKHALLPSHHRLTMCHLAVRSSHWIRVDPWACLQDSVQSARSVLEHHRNLLKQMSGCIFCDVTSPVAAASAPAASARRGRGDAAPPQGSVGHQPAPRGPSGPGLPAGKPTPGKILDNLGGNLTVMCCSRPDTDAFSFIDENANMGNVLRYEEIDMRVMLLCGSDLLESFCIPNLWSEKDLKSILGDFGLVCVPREGHDPSRIIAQSPLLSKYRHNIITVTTGKSTATSSISSTESRLALERGDAGVSQLLSQAVIDYILQNRLYTAEAAAGTAVTVTAGTAGTAGAAAAATIGTATA</sequence>
<evidence type="ECO:0000256" key="11">
    <source>
        <dbReference type="ARBA" id="ARBA00041585"/>
    </source>
</evidence>
<organism evidence="15 16">
    <name type="scientific">Petromyzon marinus</name>
    <name type="common">Sea lamprey</name>
    <dbReference type="NCBI Taxonomy" id="7757"/>
    <lineage>
        <taxon>Eukaryota</taxon>
        <taxon>Metazoa</taxon>
        <taxon>Chordata</taxon>
        <taxon>Craniata</taxon>
        <taxon>Vertebrata</taxon>
        <taxon>Cyclostomata</taxon>
        <taxon>Hyperoartia</taxon>
        <taxon>Petromyzontiformes</taxon>
        <taxon>Petromyzontidae</taxon>
        <taxon>Petromyzon</taxon>
    </lineage>
</organism>
<keyword evidence="4" id="KW-0333">Golgi apparatus</keyword>
<dbReference type="GO" id="GO:0009435">
    <property type="term" value="P:NAD+ biosynthetic process"/>
    <property type="evidence" value="ECO:0007669"/>
    <property type="project" value="TreeGrafter"/>
</dbReference>
<evidence type="ECO:0000256" key="10">
    <source>
        <dbReference type="ARBA" id="ARBA00040700"/>
    </source>
</evidence>
<dbReference type="InterPro" id="IPR051182">
    <property type="entry name" value="Euk_NMN_adenylyltrnsfrase"/>
</dbReference>
<dbReference type="Proteomes" id="UP001318040">
    <property type="component" value="Chromosome 59"/>
</dbReference>
<evidence type="ECO:0000256" key="2">
    <source>
        <dbReference type="ARBA" id="ARBA00004489"/>
    </source>
</evidence>
<keyword evidence="8" id="KW-0968">Cytoplasmic vesicle</keyword>
<keyword evidence="7" id="KW-0449">Lipoprotein</keyword>
<evidence type="ECO:0000256" key="7">
    <source>
        <dbReference type="ARBA" id="ARBA00023288"/>
    </source>
</evidence>